<dbReference type="InterPro" id="IPR036390">
    <property type="entry name" value="WH_DNA-bd_sf"/>
</dbReference>
<evidence type="ECO:0000313" key="5">
    <source>
        <dbReference type="Proteomes" id="UP001501536"/>
    </source>
</evidence>
<dbReference type="Gene3D" id="1.10.10.10">
    <property type="entry name" value="Winged helix-like DNA-binding domain superfamily/Winged helix DNA-binding domain"/>
    <property type="match status" value="1"/>
</dbReference>
<organism evidence="4 5">
    <name type="scientific">Zhihengliuella alba</name>
    <dbReference type="NCBI Taxonomy" id="547018"/>
    <lineage>
        <taxon>Bacteria</taxon>
        <taxon>Bacillati</taxon>
        <taxon>Actinomycetota</taxon>
        <taxon>Actinomycetes</taxon>
        <taxon>Micrococcales</taxon>
        <taxon>Micrococcaceae</taxon>
        <taxon>Zhihengliuella</taxon>
    </lineage>
</organism>
<dbReference type="Pfam" id="PF09339">
    <property type="entry name" value="HTH_IclR"/>
    <property type="match status" value="1"/>
</dbReference>
<comment type="caution">
    <text evidence="4">The sequence shown here is derived from an EMBL/GenBank/DDBJ whole genome shotgun (WGS) entry which is preliminary data.</text>
</comment>
<protein>
    <submittedName>
        <fullName evidence="4">ROK family protein</fullName>
    </submittedName>
</protein>
<dbReference type="PANTHER" id="PTHR18964">
    <property type="entry name" value="ROK (REPRESSOR, ORF, KINASE) FAMILY"/>
    <property type="match status" value="1"/>
</dbReference>
<sequence>MKKVADDSIGPAAEARVPDAAPAPSLRRDNAYRLLEAAWSRGPLTASDLMELTGLTRATVLGLCKDLEGAGWLRPAGDSRAAGVSAKGRPALRYTFNPGRAHVVGVDAGQHTMTAVLADLRGAEVRRRRCHPAPEATGAERRRMLAGLVDGLLAEAGFDDGDVAAIALGVPAPVDAEGRSPSDTLDNFWSRMNADLVTVFADRPWHAMADNDANLAAVAEASAGAHAGVRSYATLLSGERFGAGVVIDGHLLRGRRGGVGEMRVLELVTGVGHPHGMTYRARQEVVRAHADGRLAASSLASLPFDGVRAEHVFAAAREGDELAAAIVDELAQTLAQVAMLLSGLLDLERIIVAGAVAASALPVLERVRELMGHESTMSWAELVASELGEDVVLRGAVESAIALVRASALDPV</sequence>
<keyword evidence="5" id="KW-1185">Reference proteome</keyword>
<name>A0ABP7D8Z8_9MICC</name>
<dbReference type="PANTHER" id="PTHR18964:SF149">
    <property type="entry name" value="BIFUNCTIONAL UDP-N-ACETYLGLUCOSAMINE 2-EPIMERASE_N-ACETYLMANNOSAMINE KINASE"/>
    <property type="match status" value="1"/>
</dbReference>
<evidence type="ECO:0000256" key="1">
    <source>
        <dbReference type="ARBA" id="ARBA00006479"/>
    </source>
</evidence>
<comment type="similarity">
    <text evidence="1">Belongs to the ROK (NagC/XylR) family.</text>
</comment>
<dbReference type="InterPro" id="IPR043129">
    <property type="entry name" value="ATPase_NBD"/>
</dbReference>
<dbReference type="InterPro" id="IPR036388">
    <property type="entry name" value="WH-like_DNA-bd_sf"/>
</dbReference>
<evidence type="ECO:0000313" key="4">
    <source>
        <dbReference type="EMBL" id="GAA3701223.1"/>
    </source>
</evidence>
<dbReference type="SUPFAM" id="SSF46785">
    <property type="entry name" value="Winged helix' DNA-binding domain"/>
    <property type="match status" value="1"/>
</dbReference>
<feature type="region of interest" description="Disordered" evidence="2">
    <location>
        <begin position="1"/>
        <end position="23"/>
    </location>
</feature>
<dbReference type="Proteomes" id="UP001501536">
    <property type="component" value="Unassembled WGS sequence"/>
</dbReference>
<dbReference type="EMBL" id="BAABCJ010000002">
    <property type="protein sequence ID" value="GAA3701223.1"/>
    <property type="molecule type" value="Genomic_DNA"/>
</dbReference>
<feature type="compositionally biased region" description="Low complexity" evidence="2">
    <location>
        <begin position="11"/>
        <end position="23"/>
    </location>
</feature>
<dbReference type="Pfam" id="PF00480">
    <property type="entry name" value="ROK"/>
    <property type="match status" value="1"/>
</dbReference>
<evidence type="ECO:0000256" key="2">
    <source>
        <dbReference type="SAM" id="MobiDB-lite"/>
    </source>
</evidence>
<dbReference type="InterPro" id="IPR000600">
    <property type="entry name" value="ROK"/>
</dbReference>
<reference evidence="5" key="1">
    <citation type="journal article" date="2019" name="Int. J. Syst. Evol. Microbiol.">
        <title>The Global Catalogue of Microorganisms (GCM) 10K type strain sequencing project: providing services to taxonomists for standard genome sequencing and annotation.</title>
        <authorList>
            <consortium name="The Broad Institute Genomics Platform"/>
            <consortium name="The Broad Institute Genome Sequencing Center for Infectious Disease"/>
            <person name="Wu L."/>
            <person name="Ma J."/>
        </authorList>
    </citation>
    <scope>NUCLEOTIDE SEQUENCE [LARGE SCALE GENOMIC DNA]</scope>
    <source>
        <strain evidence="5">JCM 16961</strain>
    </source>
</reference>
<dbReference type="RefSeq" id="WP_344881892.1">
    <property type="nucleotide sequence ID" value="NZ_BAABCJ010000002.1"/>
</dbReference>
<dbReference type="Gene3D" id="3.30.420.40">
    <property type="match status" value="2"/>
</dbReference>
<feature type="domain" description="HTH iclR-type" evidence="3">
    <location>
        <begin position="40"/>
        <end position="74"/>
    </location>
</feature>
<accession>A0ABP7D8Z8</accession>
<dbReference type="InterPro" id="IPR005471">
    <property type="entry name" value="Tscrpt_reg_IclR_N"/>
</dbReference>
<evidence type="ECO:0000259" key="3">
    <source>
        <dbReference type="Pfam" id="PF09339"/>
    </source>
</evidence>
<gene>
    <name evidence="4" type="ORF">GCM10022377_13430</name>
</gene>
<proteinExistence type="inferred from homology"/>
<dbReference type="SUPFAM" id="SSF53067">
    <property type="entry name" value="Actin-like ATPase domain"/>
    <property type="match status" value="1"/>
</dbReference>